<name>A0ABV0Y5P7_9TELE</name>
<accession>A0ABV0Y5P7</accession>
<evidence type="ECO:0000313" key="2">
    <source>
        <dbReference type="EMBL" id="MEQ2289123.1"/>
    </source>
</evidence>
<feature type="compositionally biased region" description="Polar residues" evidence="1">
    <location>
        <begin position="1"/>
        <end position="25"/>
    </location>
</feature>
<feature type="region of interest" description="Disordered" evidence="1">
    <location>
        <begin position="1"/>
        <end position="34"/>
    </location>
</feature>
<proteinExistence type="predicted"/>
<keyword evidence="3" id="KW-1185">Reference proteome</keyword>
<organism evidence="2 3">
    <name type="scientific">Ameca splendens</name>
    <dbReference type="NCBI Taxonomy" id="208324"/>
    <lineage>
        <taxon>Eukaryota</taxon>
        <taxon>Metazoa</taxon>
        <taxon>Chordata</taxon>
        <taxon>Craniata</taxon>
        <taxon>Vertebrata</taxon>
        <taxon>Euteleostomi</taxon>
        <taxon>Actinopterygii</taxon>
        <taxon>Neopterygii</taxon>
        <taxon>Teleostei</taxon>
        <taxon>Neoteleostei</taxon>
        <taxon>Acanthomorphata</taxon>
        <taxon>Ovalentaria</taxon>
        <taxon>Atherinomorphae</taxon>
        <taxon>Cyprinodontiformes</taxon>
        <taxon>Goodeidae</taxon>
        <taxon>Ameca</taxon>
    </lineage>
</organism>
<dbReference type="EMBL" id="JAHRIP010022274">
    <property type="protein sequence ID" value="MEQ2289123.1"/>
    <property type="molecule type" value="Genomic_DNA"/>
</dbReference>
<protein>
    <submittedName>
        <fullName evidence="2">Uncharacterized protein</fullName>
    </submittedName>
</protein>
<evidence type="ECO:0000256" key="1">
    <source>
        <dbReference type="SAM" id="MobiDB-lite"/>
    </source>
</evidence>
<gene>
    <name evidence="2" type="ORF">AMECASPLE_029828</name>
</gene>
<sequence length="105" mass="11499">MTASVSFSNISPLSFQPSPTLSISKASFPEPPPAPPSCLLSVHFNTSGEDQAIKDKDSKGCRSSSRLLRFCTDQLCGINRYIFQHEPDARESSTAVEDLLWHTIA</sequence>
<comment type="caution">
    <text evidence="2">The sequence shown here is derived from an EMBL/GenBank/DDBJ whole genome shotgun (WGS) entry which is preliminary data.</text>
</comment>
<evidence type="ECO:0000313" key="3">
    <source>
        <dbReference type="Proteomes" id="UP001469553"/>
    </source>
</evidence>
<dbReference type="Proteomes" id="UP001469553">
    <property type="component" value="Unassembled WGS sequence"/>
</dbReference>
<reference evidence="2 3" key="1">
    <citation type="submission" date="2021-06" db="EMBL/GenBank/DDBJ databases">
        <authorList>
            <person name="Palmer J.M."/>
        </authorList>
    </citation>
    <scope>NUCLEOTIDE SEQUENCE [LARGE SCALE GENOMIC DNA]</scope>
    <source>
        <strain evidence="2 3">AS_MEX2019</strain>
        <tissue evidence="2">Muscle</tissue>
    </source>
</reference>